<protein>
    <recommendedName>
        <fullName evidence="1">Replication-associated protein ORF2/G2P domain-containing protein</fullName>
    </recommendedName>
</protein>
<proteinExistence type="predicted"/>
<feature type="domain" description="Replication-associated protein ORF2/G2P" evidence="1">
    <location>
        <begin position="72"/>
        <end position="180"/>
    </location>
</feature>
<dbReference type="RefSeq" id="WP_353306632.1">
    <property type="nucleotide sequence ID" value="NZ_AP028955.1"/>
</dbReference>
<gene>
    <name evidence="2" type="ORF">SAP269_04530</name>
</gene>
<dbReference type="Proteomes" id="UP001473424">
    <property type="component" value="Chromosome"/>
</dbReference>
<reference evidence="3" key="1">
    <citation type="journal article" date="2024" name="FEMS Microbiol. Lett.">
        <title>Genomic insights into Spiroplasma endosymbionts that induce male-killing and protective phenotypes in the pea aphid.</title>
        <authorList>
            <person name="Arai H."/>
            <person name="Legeai F."/>
            <person name="Kageyama D."/>
            <person name="Sugio A."/>
            <person name="Simon J.C."/>
        </authorList>
    </citation>
    <scope>NUCLEOTIDE SEQUENCE [LARGE SCALE GENOMIC DNA]</scope>
    <source>
        <strain evidence="3">sAp269</strain>
    </source>
</reference>
<evidence type="ECO:0000259" key="1">
    <source>
        <dbReference type="Pfam" id="PF23343"/>
    </source>
</evidence>
<dbReference type="Pfam" id="PF23343">
    <property type="entry name" value="REP_ORF2-G2P"/>
    <property type="match status" value="1"/>
</dbReference>
<organism evidence="2 3">
    <name type="scientific">Spiroplasma ixodetis</name>
    <dbReference type="NCBI Taxonomy" id="2141"/>
    <lineage>
        <taxon>Bacteria</taxon>
        <taxon>Bacillati</taxon>
        <taxon>Mycoplasmatota</taxon>
        <taxon>Mollicutes</taxon>
        <taxon>Entomoplasmatales</taxon>
        <taxon>Spiroplasmataceae</taxon>
        <taxon>Spiroplasma</taxon>
    </lineage>
</organism>
<dbReference type="EMBL" id="AP028955">
    <property type="protein sequence ID" value="BET37864.1"/>
    <property type="molecule type" value="Genomic_DNA"/>
</dbReference>
<evidence type="ECO:0000313" key="2">
    <source>
        <dbReference type="EMBL" id="BET37864.1"/>
    </source>
</evidence>
<accession>A0ABN7BSF0</accession>
<evidence type="ECO:0000313" key="3">
    <source>
        <dbReference type="Proteomes" id="UP001473424"/>
    </source>
</evidence>
<sequence length="311" mass="37831">MNISYNFYVKKIFYACYVKNVVLPIDIIRNYRNKLGIKNIGNINKLRNNNVRTNSKLIQKALHNFYNERFLSFLTLTYHKNETDIRKAKKDIRLFFILLKRWWNDHKRSKYLGQLKYFYVYEYQDRRAVHFHILFNLKIPYSMIRQWWPQVGNSKGVDLRVVYKETNEFVVKYLSKYVTKVQENIKSLNQKDVGNQAYSFSHNCRNPLIVRGTKMLNLQQLVQACEKAKEFYLFKTKPNEQGSTQLIGGSYDYNVTNDYFKDFQYYVSLESLRFRYWLKNKFNKNDVLDFLYKIFDKRKIEKIFLKNRVLH</sequence>
<name>A0ABN7BSF0_9MOLU</name>
<keyword evidence="3" id="KW-1185">Reference proteome</keyword>
<dbReference type="InterPro" id="IPR056906">
    <property type="entry name" value="ORF2/G2P_dom"/>
</dbReference>